<dbReference type="Proteomes" id="UP000005561">
    <property type="component" value="Unassembled WGS sequence"/>
</dbReference>
<organism evidence="1 2">
    <name type="scientific">Marvinbryantia formatexigens DSM 14469</name>
    <dbReference type="NCBI Taxonomy" id="478749"/>
    <lineage>
        <taxon>Bacteria</taxon>
        <taxon>Bacillati</taxon>
        <taxon>Bacillota</taxon>
        <taxon>Clostridia</taxon>
        <taxon>Lachnospirales</taxon>
        <taxon>Lachnospiraceae</taxon>
        <taxon>Marvinbryantia</taxon>
    </lineage>
</organism>
<name>C6LLW7_9FIRM</name>
<accession>C6LLW7</accession>
<dbReference type="SUPFAM" id="SSF52218">
    <property type="entry name" value="Flavoproteins"/>
    <property type="match status" value="1"/>
</dbReference>
<gene>
    <name evidence="1" type="ORF">BRYFOR_09666</name>
</gene>
<dbReference type="InterPro" id="IPR029039">
    <property type="entry name" value="Flavoprotein-like_sf"/>
</dbReference>
<comment type="caution">
    <text evidence="1">The sequence shown here is derived from an EMBL/GenBank/DDBJ whole genome shotgun (WGS) entry which is preliminary data.</text>
</comment>
<sequence length="220" mass="24904">MHLTIISGAARSQTKSNTAKIIAAFCKGFQIDNNTVEVWYLSDRTQWSRARNAFYNNKEILFALPLYVENVPGIMLEFLESLSPKTCPDTRLSFLIQGGFPEASQSRCCESFLKTLPGKLGCEYGGTFIRGDMFGVGLLGNKLGEKMVQPFVDIGNCFAQYGYFEPKIFSQFASPEYLSKKQIRQFEKTGKYIQKWFMNIIAKRIGCKGKLSAKPYTWIS</sequence>
<dbReference type="AlphaFoldDB" id="C6LLW7"/>
<reference evidence="1" key="1">
    <citation type="submission" date="2009-07" db="EMBL/GenBank/DDBJ databases">
        <authorList>
            <person name="Weinstock G."/>
            <person name="Sodergren E."/>
            <person name="Clifton S."/>
            <person name="Fulton L."/>
            <person name="Fulton B."/>
            <person name="Courtney L."/>
            <person name="Fronick C."/>
            <person name="Harrison M."/>
            <person name="Strong C."/>
            <person name="Farmer C."/>
            <person name="Delahaunty K."/>
            <person name="Markovic C."/>
            <person name="Hall O."/>
            <person name="Minx P."/>
            <person name="Tomlinson C."/>
            <person name="Mitreva M."/>
            <person name="Nelson J."/>
            <person name="Hou S."/>
            <person name="Wollam A."/>
            <person name="Pepin K.H."/>
            <person name="Johnson M."/>
            <person name="Bhonagiri V."/>
            <person name="Nash W.E."/>
            <person name="Warren W."/>
            <person name="Chinwalla A."/>
            <person name="Mardis E.R."/>
            <person name="Wilson R.K."/>
        </authorList>
    </citation>
    <scope>NUCLEOTIDE SEQUENCE [LARGE SCALE GENOMIC DNA]</scope>
    <source>
        <strain evidence="1">DSM 14469</strain>
    </source>
</reference>
<evidence type="ECO:0008006" key="3">
    <source>
        <dbReference type="Google" id="ProtNLM"/>
    </source>
</evidence>
<proteinExistence type="predicted"/>
<keyword evidence="2" id="KW-1185">Reference proteome</keyword>
<evidence type="ECO:0000313" key="2">
    <source>
        <dbReference type="Proteomes" id="UP000005561"/>
    </source>
</evidence>
<dbReference type="EMBL" id="ACCL02000034">
    <property type="protein sequence ID" value="EET58377.1"/>
    <property type="molecule type" value="Genomic_DNA"/>
</dbReference>
<dbReference type="eggNOG" id="COG0431">
    <property type="taxonomic scope" value="Bacteria"/>
</dbReference>
<dbReference type="STRING" id="168384.SAMN05660368_00880"/>
<evidence type="ECO:0000313" key="1">
    <source>
        <dbReference type="EMBL" id="EET58377.1"/>
    </source>
</evidence>
<dbReference type="OrthoDB" id="1797739at2"/>
<protein>
    <recommendedName>
        <fullName evidence="3">NADPH-dependent FMN reductase-like domain-containing protein</fullName>
    </recommendedName>
</protein>
<dbReference type="RefSeq" id="WP_006864418.1">
    <property type="nucleotide sequence ID" value="NZ_ACCL02000034.1"/>
</dbReference>